<sequence>MRRAASNLSSLGRIRELWSGLEQASLMRRLATRLGEESQLRAIDDFLDKMTRIADWSRASYPTTTKVPRELDTPLGNQFSLLFTRLCTFATAHIDGSKLVALFSSFGNCALINANMFVAGLAAVAAIV</sequence>
<dbReference type="EMBL" id="UYRU01084897">
    <property type="protein sequence ID" value="VDN34210.1"/>
    <property type="molecule type" value="Genomic_DNA"/>
</dbReference>
<dbReference type="GO" id="GO:0046872">
    <property type="term" value="F:metal ion binding"/>
    <property type="evidence" value="ECO:0007669"/>
    <property type="project" value="InterPro"/>
</dbReference>
<dbReference type="Gene3D" id="3.30.830.10">
    <property type="entry name" value="Metalloenzyme, LuxS/M16 peptidase-like"/>
    <property type="match status" value="1"/>
</dbReference>
<accession>A0A3P7N3P2</accession>
<gene>
    <name evidence="1" type="ORF">DILT_LOCUS16454</name>
</gene>
<evidence type="ECO:0000313" key="2">
    <source>
        <dbReference type="Proteomes" id="UP000281553"/>
    </source>
</evidence>
<proteinExistence type="predicted"/>
<protein>
    <submittedName>
        <fullName evidence="1">Uncharacterized protein</fullName>
    </submittedName>
</protein>
<evidence type="ECO:0000313" key="1">
    <source>
        <dbReference type="EMBL" id="VDN34210.1"/>
    </source>
</evidence>
<name>A0A3P7N3P2_DIBLA</name>
<keyword evidence="2" id="KW-1185">Reference proteome</keyword>
<organism evidence="1 2">
    <name type="scientific">Dibothriocephalus latus</name>
    <name type="common">Fish tapeworm</name>
    <name type="synonym">Diphyllobothrium latum</name>
    <dbReference type="NCBI Taxonomy" id="60516"/>
    <lineage>
        <taxon>Eukaryota</taxon>
        <taxon>Metazoa</taxon>
        <taxon>Spiralia</taxon>
        <taxon>Lophotrochozoa</taxon>
        <taxon>Platyhelminthes</taxon>
        <taxon>Cestoda</taxon>
        <taxon>Eucestoda</taxon>
        <taxon>Diphyllobothriidea</taxon>
        <taxon>Diphyllobothriidae</taxon>
        <taxon>Dibothriocephalus</taxon>
    </lineage>
</organism>
<dbReference type="Proteomes" id="UP000281553">
    <property type="component" value="Unassembled WGS sequence"/>
</dbReference>
<dbReference type="SUPFAM" id="SSF63411">
    <property type="entry name" value="LuxS/MPP-like metallohydrolase"/>
    <property type="match status" value="1"/>
</dbReference>
<reference evidence="1 2" key="1">
    <citation type="submission" date="2018-11" db="EMBL/GenBank/DDBJ databases">
        <authorList>
            <consortium name="Pathogen Informatics"/>
        </authorList>
    </citation>
    <scope>NUCLEOTIDE SEQUENCE [LARGE SCALE GENOMIC DNA]</scope>
</reference>
<dbReference type="InterPro" id="IPR011249">
    <property type="entry name" value="Metalloenz_LuxS/M16"/>
</dbReference>
<dbReference type="AlphaFoldDB" id="A0A3P7N3P2"/>